<accession>A0AAU3IBN4</accession>
<sequence length="103" mass="11674">MLTHVVLMRFKDPADAPEARDRLEQLAPLVREIRSMTLGLDVLDTPVSYHLSMITRHAGPDELAAYQRHPEHLLLARWLRPRLADRAVVDSVDDDPREGADDG</sequence>
<dbReference type="SUPFAM" id="SSF54909">
    <property type="entry name" value="Dimeric alpha+beta barrel"/>
    <property type="match status" value="1"/>
</dbReference>
<dbReference type="InterPro" id="IPR013097">
    <property type="entry name" value="Dabb"/>
</dbReference>
<dbReference type="PANTHER" id="PTHR37832">
    <property type="entry name" value="BLL2683 PROTEIN"/>
    <property type="match status" value="1"/>
</dbReference>
<evidence type="ECO:0000259" key="1">
    <source>
        <dbReference type="PROSITE" id="PS51502"/>
    </source>
</evidence>
<dbReference type="EMBL" id="CP109546">
    <property type="protein sequence ID" value="WTZ14050.1"/>
    <property type="molecule type" value="Genomic_DNA"/>
</dbReference>
<feature type="domain" description="Stress-response A/B barrel" evidence="1">
    <location>
        <begin position="2"/>
        <end position="91"/>
    </location>
</feature>
<dbReference type="Pfam" id="PF07876">
    <property type="entry name" value="Dabb"/>
    <property type="match status" value="1"/>
</dbReference>
<dbReference type="PANTHER" id="PTHR37832:SF1">
    <property type="entry name" value="STRESS-RESPONSE A_B BARREL DOMAIN-CONTAINING PROTEIN"/>
    <property type="match status" value="1"/>
</dbReference>
<organism evidence="2">
    <name type="scientific">Streptomyces sp. NBC_01393</name>
    <dbReference type="NCBI Taxonomy" id="2903851"/>
    <lineage>
        <taxon>Bacteria</taxon>
        <taxon>Bacillati</taxon>
        <taxon>Actinomycetota</taxon>
        <taxon>Actinomycetes</taxon>
        <taxon>Kitasatosporales</taxon>
        <taxon>Streptomycetaceae</taxon>
        <taxon>Streptomyces</taxon>
    </lineage>
</organism>
<dbReference type="PROSITE" id="PS51502">
    <property type="entry name" value="S_R_A_B_BARREL"/>
    <property type="match status" value="1"/>
</dbReference>
<reference evidence="2" key="1">
    <citation type="submission" date="2022-10" db="EMBL/GenBank/DDBJ databases">
        <title>The complete genomes of actinobacterial strains from the NBC collection.</title>
        <authorList>
            <person name="Joergensen T.S."/>
            <person name="Alvarez Arevalo M."/>
            <person name="Sterndorff E.B."/>
            <person name="Faurdal D."/>
            <person name="Vuksanovic O."/>
            <person name="Mourched A.-S."/>
            <person name="Charusanti P."/>
            <person name="Shaw S."/>
            <person name="Blin K."/>
            <person name="Weber T."/>
        </authorList>
    </citation>
    <scope>NUCLEOTIDE SEQUENCE</scope>
    <source>
        <strain evidence="2">NBC_01393</strain>
    </source>
</reference>
<dbReference type="Gene3D" id="3.30.70.100">
    <property type="match status" value="1"/>
</dbReference>
<gene>
    <name evidence="2" type="ORF">OG699_42515</name>
</gene>
<name>A0AAU3IBN4_9ACTN</name>
<dbReference type="AlphaFoldDB" id="A0AAU3IBN4"/>
<protein>
    <submittedName>
        <fullName evidence="2">Dabb family protein</fullName>
    </submittedName>
</protein>
<dbReference type="InterPro" id="IPR011008">
    <property type="entry name" value="Dimeric_a/b-barrel"/>
</dbReference>
<dbReference type="SMART" id="SM00886">
    <property type="entry name" value="Dabb"/>
    <property type="match status" value="1"/>
</dbReference>
<proteinExistence type="predicted"/>
<evidence type="ECO:0000313" key="2">
    <source>
        <dbReference type="EMBL" id="WTZ14050.1"/>
    </source>
</evidence>